<dbReference type="GO" id="GO:0003677">
    <property type="term" value="F:DNA binding"/>
    <property type="evidence" value="ECO:0007669"/>
    <property type="project" value="UniProtKB-UniRule"/>
</dbReference>
<evidence type="ECO:0000256" key="1">
    <source>
        <dbReference type="ARBA" id="ARBA00008857"/>
    </source>
</evidence>
<evidence type="ECO:0000259" key="5">
    <source>
        <dbReference type="PROSITE" id="PS51898"/>
    </source>
</evidence>
<gene>
    <name evidence="7" type="ORF">SAMN02745673_02585</name>
</gene>
<name>A0A1T4R7J7_9ACTN</name>
<dbReference type="GO" id="GO:0015074">
    <property type="term" value="P:DNA integration"/>
    <property type="evidence" value="ECO:0007669"/>
    <property type="project" value="InterPro"/>
</dbReference>
<dbReference type="AlphaFoldDB" id="A0A1T4R7J7"/>
<feature type="domain" description="Core-binding (CB)" evidence="6">
    <location>
        <begin position="79"/>
        <end position="165"/>
    </location>
</feature>
<dbReference type="InterPro" id="IPR044068">
    <property type="entry name" value="CB"/>
</dbReference>
<dbReference type="EMBL" id="FUWS01000006">
    <property type="protein sequence ID" value="SKA11909.1"/>
    <property type="molecule type" value="Genomic_DNA"/>
</dbReference>
<dbReference type="InterPro" id="IPR011010">
    <property type="entry name" value="DNA_brk_join_enz"/>
</dbReference>
<dbReference type="Pfam" id="PF22022">
    <property type="entry name" value="Phage_int_M"/>
    <property type="match status" value="1"/>
</dbReference>
<dbReference type="PANTHER" id="PTHR30349:SF64">
    <property type="entry name" value="PROPHAGE INTEGRASE INTD-RELATED"/>
    <property type="match status" value="1"/>
</dbReference>
<dbReference type="STRING" id="1122192.SAMN02745673_02585"/>
<dbReference type="InterPro" id="IPR010998">
    <property type="entry name" value="Integrase_recombinase_N"/>
</dbReference>
<evidence type="ECO:0000313" key="7">
    <source>
        <dbReference type="EMBL" id="SKA11909.1"/>
    </source>
</evidence>
<dbReference type="GO" id="GO:0006310">
    <property type="term" value="P:DNA recombination"/>
    <property type="evidence" value="ECO:0007669"/>
    <property type="project" value="UniProtKB-KW"/>
</dbReference>
<dbReference type="Pfam" id="PF00589">
    <property type="entry name" value="Phage_integrase"/>
    <property type="match status" value="1"/>
</dbReference>
<evidence type="ECO:0000259" key="6">
    <source>
        <dbReference type="PROSITE" id="PS51900"/>
    </source>
</evidence>
<sequence>MARVWVEDRNEHAAYRAAVEKAKAAKRTPPGRWRVRWYDPAGKPKAKVFTKKPQAENYRTEIENGLAEGSYRDPSAGKIRFREVAAQWIDAQALKRSSRSKYRDVLEDHILPRWGDLPVKSIEFDDVAAWLAGLQKPKEEGGRNLGASQTRTVHSVLSMVLDWCVPRRLSVNPAKGVPLPKLPPSDHVYLTYEQVEALATAAGELRTKYGRPTATAGVNRTLILLLAYTGLRWGEASALRVKHVDLDRRRIKVTTAFNEVDGELYEDTPKTGERRVVPLLRSLVEELRPLVAGREPDALVFRTGRDKPLRIRNWRNREFNKARKNAGLDGIGLTIHKLRHTAASLSIAGGADVYVVQRMLGHAKPSMTLDTYGHLWPDRLDEVADVIDLRRVEAVNNAAKRAA</sequence>
<reference evidence="7 8" key="1">
    <citation type="submission" date="2017-02" db="EMBL/GenBank/DDBJ databases">
        <authorList>
            <person name="Peterson S.W."/>
        </authorList>
    </citation>
    <scope>NUCLEOTIDE SEQUENCE [LARGE SCALE GENOMIC DNA]</scope>
    <source>
        <strain evidence="7 8">DSM 45154</strain>
    </source>
</reference>
<evidence type="ECO:0000256" key="3">
    <source>
        <dbReference type="ARBA" id="ARBA00023172"/>
    </source>
</evidence>
<dbReference type="Gene3D" id="1.10.150.130">
    <property type="match status" value="1"/>
</dbReference>
<keyword evidence="8" id="KW-1185">Reference proteome</keyword>
<proteinExistence type="inferred from homology"/>
<keyword evidence="2 4" id="KW-0238">DNA-binding</keyword>
<protein>
    <submittedName>
        <fullName evidence="7">Site-specific recombinase XerD</fullName>
    </submittedName>
</protein>
<dbReference type="PROSITE" id="PS51898">
    <property type="entry name" value="TYR_RECOMBINASE"/>
    <property type="match status" value="1"/>
</dbReference>
<dbReference type="InterPro" id="IPR050090">
    <property type="entry name" value="Tyrosine_recombinase_XerCD"/>
</dbReference>
<dbReference type="Gene3D" id="1.10.443.10">
    <property type="entry name" value="Intergrase catalytic core"/>
    <property type="match status" value="1"/>
</dbReference>
<dbReference type="PANTHER" id="PTHR30349">
    <property type="entry name" value="PHAGE INTEGRASE-RELATED"/>
    <property type="match status" value="1"/>
</dbReference>
<dbReference type="CDD" id="cd01189">
    <property type="entry name" value="INT_ICEBs1_C_like"/>
    <property type="match status" value="1"/>
</dbReference>
<dbReference type="SUPFAM" id="SSF56349">
    <property type="entry name" value="DNA breaking-rejoining enzymes"/>
    <property type="match status" value="1"/>
</dbReference>
<keyword evidence="3" id="KW-0233">DNA recombination</keyword>
<dbReference type="InterPro" id="IPR002104">
    <property type="entry name" value="Integrase_catalytic"/>
</dbReference>
<evidence type="ECO:0000313" key="8">
    <source>
        <dbReference type="Proteomes" id="UP000190637"/>
    </source>
</evidence>
<accession>A0A1T4R7J7</accession>
<evidence type="ECO:0000256" key="4">
    <source>
        <dbReference type="PROSITE-ProRule" id="PRU01248"/>
    </source>
</evidence>
<dbReference type="InterPro" id="IPR053876">
    <property type="entry name" value="Phage_int_M"/>
</dbReference>
<dbReference type="PROSITE" id="PS51900">
    <property type="entry name" value="CB"/>
    <property type="match status" value="1"/>
</dbReference>
<dbReference type="OrthoDB" id="1822491at2"/>
<comment type="similarity">
    <text evidence="1">Belongs to the 'phage' integrase family.</text>
</comment>
<evidence type="ECO:0000256" key="2">
    <source>
        <dbReference type="ARBA" id="ARBA00023125"/>
    </source>
</evidence>
<organism evidence="7 8">
    <name type="scientific">Marinactinospora thermotolerans DSM 45154</name>
    <dbReference type="NCBI Taxonomy" id="1122192"/>
    <lineage>
        <taxon>Bacteria</taxon>
        <taxon>Bacillati</taxon>
        <taxon>Actinomycetota</taxon>
        <taxon>Actinomycetes</taxon>
        <taxon>Streptosporangiales</taxon>
        <taxon>Nocardiopsidaceae</taxon>
        <taxon>Marinactinospora</taxon>
    </lineage>
</organism>
<dbReference type="Proteomes" id="UP000190637">
    <property type="component" value="Unassembled WGS sequence"/>
</dbReference>
<dbReference type="RefSeq" id="WP_078761887.1">
    <property type="nucleotide sequence ID" value="NZ_FUWS01000006.1"/>
</dbReference>
<dbReference type="InterPro" id="IPR013762">
    <property type="entry name" value="Integrase-like_cat_sf"/>
</dbReference>
<feature type="domain" description="Tyr recombinase" evidence="5">
    <location>
        <begin position="185"/>
        <end position="385"/>
    </location>
</feature>